<dbReference type="eggNOG" id="ENOG502SHZX">
    <property type="taxonomic scope" value="Eukaryota"/>
</dbReference>
<dbReference type="Proteomes" id="UP000019132">
    <property type="component" value="Unassembled WGS sequence"/>
</dbReference>
<dbReference type="InParanoid" id="K3X380"/>
<dbReference type="HOGENOM" id="CLU_036567_2_1_1"/>
<proteinExistence type="predicted"/>
<protein>
    <submittedName>
        <fullName evidence="1">Uncharacterized protein</fullName>
    </submittedName>
</protein>
<reference evidence="2" key="1">
    <citation type="journal article" date="2010" name="Genome Biol.">
        <title>Genome sequence of the necrotrophic plant pathogen Pythium ultimum reveals original pathogenicity mechanisms and effector repertoire.</title>
        <authorList>
            <person name="Levesque C.A."/>
            <person name="Brouwer H."/>
            <person name="Cano L."/>
            <person name="Hamilton J.P."/>
            <person name="Holt C."/>
            <person name="Huitema E."/>
            <person name="Raffaele S."/>
            <person name="Robideau G.P."/>
            <person name="Thines M."/>
            <person name="Win J."/>
            <person name="Zerillo M.M."/>
            <person name="Beakes G.W."/>
            <person name="Boore J.L."/>
            <person name="Busam D."/>
            <person name="Dumas B."/>
            <person name="Ferriera S."/>
            <person name="Fuerstenberg S.I."/>
            <person name="Gachon C.M."/>
            <person name="Gaulin E."/>
            <person name="Govers F."/>
            <person name="Grenville-Briggs L."/>
            <person name="Horner N."/>
            <person name="Hostetler J."/>
            <person name="Jiang R.H."/>
            <person name="Johnson J."/>
            <person name="Krajaejun T."/>
            <person name="Lin H."/>
            <person name="Meijer H.J."/>
            <person name="Moore B."/>
            <person name="Morris P."/>
            <person name="Phuntmart V."/>
            <person name="Puiu D."/>
            <person name="Shetty J."/>
            <person name="Stajich J.E."/>
            <person name="Tripathy S."/>
            <person name="Wawra S."/>
            <person name="van West P."/>
            <person name="Whitty B.R."/>
            <person name="Coutinho P.M."/>
            <person name="Henrissat B."/>
            <person name="Martin F."/>
            <person name="Thomas P.D."/>
            <person name="Tyler B.M."/>
            <person name="De Vries R.P."/>
            <person name="Kamoun S."/>
            <person name="Yandell M."/>
            <person name="Tisserat N."/>
            <person name="Buell C.R."/>
        </authorList>
    </citation>
    <scope>NUCLEOTIDE SEQUENCE</scope>
    <source>
        <strain evidence="2">DAOM:BR144</strain>
    </source>
</reference>
<keyword evidence="2" id="KW-1185">Reference proteome</keyword>
<dbReference type="AlphaFoldDB" id="K3X380"/>
<reference evidence="1" key="3">
    <citation type="submission" date="2015-02" db="UniProtKB">
        <authorList>
            <consortium name="EnsemblProtists"/>
        </authorList>
    </citation>
    <scope>IDENTIFICATION</scope>
    <source>
        <strain evidence="1">DAOM BR144</strain>
    </source>
</reference>
<sequence>MEIMVSEQLGHITVRDDYDNIEKSVCTYRLVSNYNSIRTESNDAMFTKYFENHELTNGEPCGVVTVDFVDEDTLYPRIPSERIRKDVSLAIELTPHLRPRAHEGENDELVVVMSYAKFVKLHCAFNATQNVGDGAVDWADVMVNAIKEILRSGALRG</sequence>
<evidence type="ECO:0000313" key="1">
    <source>
        <dbReference type="EnsemblProtists" id="PYU1_T011679"/>
    </source>
</evidence>
<evidence type="ECO:0000313" key="2">
    <source>
        <dbReference type="Proteomes" id="UP000019132"/>
    </source>
</evidence>
<reference evidence="2" key="2">
    <citation type="submission" date="2010-04" db="EMBL/GenBank/DDBJ databases">
        <authorList>
            <person name="Buell R."/>
            <person name="Hamilton J."/>
            <person name="Hostetler J."/>
        </authorList>
    </citation>
    <scope>NUCLEOTIDE SEQUENCE [LARGE SCALE GENOMIC DNA]</scope>
    <source>
        <strain evidence="2">DAOM:BR144</strain>
    </source>
</reference>
<dbReference type="OMA" id="NHELTNG"/>
<organism evidence="1 2">
    <name type="scientific">Globisporangium ultimum (strain ATCC 200006 / CBS 805.95 / DAOM BR144)</name>
    <name type="common">Pythium ultimum</name>
    <dbReference type="NCBI Taxonomy" id="431595"/>
    <lineage>
        <taxon>Eukaryota</taxon>
        <taxon>Sar</taxon>
        <taxon>Stramenopiles</taxon>
        <taxon>Oomycota</taxon>
        <taxon>Peronosporomycetes</taxon>
        <taxon>Pythiales</taxon>
        <taxon>Pythiaceae</taxon>
        <taxon>Globisporangium</taxon>
    </lineage>
</organism>
<dbReference type="VEuPathDB" id="FungiDB:PYU1_G011653"/>
<dbReference type="EnsemblProtists" id="PYU1_T011679">
    <property type="protein sequence ID" value="PYU1_T011679"/>
    <property type="gene ID" value="PYU1_G011653"/>
</dbReference>
<name>K3X380_GLOUD</name>
<dbReference type="EMBL" id="GL376611">
    <property type="status" value="NOT_ANNOTATED_CDS"/>
    <property type="molecule type" value="Genomic_DNA"/>
</dbReference>
<accession>K3X380</accession>